<gene>
    <name evidence="1" type="ORF">EYF80_065538</name>
</gene>
<proteinExistence type="predicted"/>
<name>A0A4Z2E6C5_9TELE</name>
<reference evidence="1 2" key="1">
    <citation type="submission" date="2019-03" db="EMBL/GenBank/DDBJ databases">
        <title>First draft genome of Liparis tanakae, snailfish: a comprehensive survey of snailfish specific genes.</title>
        <authorList>
            <person name="Kim W."/>
            <person name="Song I."/>
            <person name="Jeong J.-H."/>
            <person name="Kim D."/>
            <person name="Kim S."/>
            <person name="Ryu S."/>
            <person name="Song J.Y."/>
            <person name="Lee S.K."/>
        </authorList>
    </citation>
    <scope>NUCLEOTIDE SEQUENCE [LARGE SCALE GENOMIC DNA]</scope>
    <source>
        <tissue evidence="1">Muscle</tissue>
    </source>
</reference>
<dbReference type="EMBL" id="SRLO01015658">
    <property type="protein sequence ID" value="TNN24338.1"/>
    <property type="molecule type" value="Genomic_DNA"/>
</dbReference>
<accession>A0A4Z2E6C5</accession>
<evidence type="ECO:0000313" key="1">
    <source>
        <dbReference type="EMBL" id="TNN24338.1"/>
    </source>
</evidence>
<comment type="caution">
    <text evidence="1">The sequence shown here is derived from an EMBL/GenBank/DDBJ whole genome shotgun (WGS) entry which is preliminary data.</text>
</comment>
<keyword evidence="2" id="KW-1185">Reference proteome</keyword>
<protein>
    <submittedName>
        <fullName evidence="1">Uncharacterized protein</fullName>
    </submittedName>
</protein>
<organism evidence="1 2">
    <name type="scientific">Liparis tanakae</name>
    <name type="common">Tanaka's snailfish</name>
    <dbReference type="NCBI Taxonomy" id="230148"/>
    <lineage>
        <taxon>Eukaryota</taxon>
        <taxon>Metazoa</taxon>
        <taxon>Chordata</taxon>
        <taxon>Craniata</taxon>
        <taxon>Vertebrata</taxon>
        <taxon>Euteleostomi</taxon>
        <taxon>Actinopterygii</taxon>
        <taxon>Neopterygii</taxon>
        <taxon>Teleostei</taxon>
        <taxon>Neoteleostei</taxon>
        <taxon>Acanthomorphata</taxon>
        <taxon>Eupercaria</taxon>
        <taxon>Perciformes</taxon>
        <taxon>Cottioidei</taxon>
        <taxon>Cottales</taxon>
        <taxon>Liparidae</taxon>
        <taxon>Liparis</taxon>
    </lineage>
</organism>
<dbReference type="Proteomes" id="UP000314294">
    <property type="component" value="Unassembled WGS sequence"/>
</dbReference>
<evidence type="ECO:0000313" key="2">
    <source>
        <dbReference type="Proteomes" id="UP000314294"/>
    </source>
</evidence>
<sequence length="10" mass="1250">MRRVWSPSMT</sequence>